<feature type="transmembrane region" description="Helical" evidence="7">
    <location>
        <begin position="706"/>
        <end position="723"/>
    </location>
</feature>
<feature type="transmembrane region" description="Helical" evidence="7">
    <location>
        <begin position="735"/>
        <end position="761"/>
    </location>
</feature>
<dbReference type="PANTHER" id="PTHR11102">
    <property type="entry name" value="SEL-1-LIKE PROTEIN"/>
    <property type="match status" value="1"/>
</dbReference>
<keyword evidence="11" id="KW-1185">Reference proteome</keyword>
<dbReference type="InterPro" id="IPR006597">
    <property type="entry name" value="Sel1-like"/>
</dbReference>
<keyword evidence="3 7" id="KW-1133">Transmembrane helix</keyword>
<proteinExistence type="inferred from homology"/>
<evidence type="ECO:0000313" key="11">
    <source>
        <dbReference type="Proteomes" id="UP001642464"/>
    </source>
</evidence>
<protein>
    <submittedName>
        <fullName evidence="10">Sel1-repeat-containing protein YbeQ</fullName>
    </submittedName>
</protein>
<evidence type="ECO:0000256" key="4">
    <source>
        <dbReference type="ARBA" id="ARBA00023136"/>
    </source>
</evidence>
<dbReference type="Gene3D" id="3.40.50.2300">
    <property type="match status" value="2"/>
</dbReference>
<dbReference type="InterPro" id="IPR028082">
    <property type="entry name" value="Peripla_BP_I"/>
</dbReference>
<dbReference type="SUPFAM" id="SSF81901">
    <property type="entry name" value="HCP-like"/>
    <property type="match status" value="2"/>
</dbReference>
<feature type="domain" description="Tyrosine-protein kinase ephrin type A/B receptor-like" evidence="9">
    <location>
        <begin position="269"/>
        <end position="314"/>
    </location>
</feature>
<dbReference type="Gene3D" id="1.25.40.10">
    <property type="entry name" value="Tetratricopeptide repeat domain"/>
    <property type="match status" value="2"/>
</dbReference>
<feature type="transmembrane region" description="Helical" evidence="7">
    <location>
        <begin position="592"/>
        <end position="615"/>
    </location>
</feature>
<evidence type="ECO:0000256" key="7">
    <source>
        <dbReference type="SAM" id="Phobius"/>
    </source>
</evidence>
<evidence type="ECO:0000259" key="9">
    <source>
        <dbReference type="Pfam" id="PF07699"/>
    </source>
</evidence>
<dbReference type="SUPFAM" id="SSF53822">
    <property type="entry name" value="Periplasmic binding protein-like I"/>
    <property type="match status" value="1"/>
</dbReference>
<dbReference type="Pfam" id="PF07699">
    <property type="entry name" value="Ephrin_rec_like"/>
    <property type="match status" value="1"/>
</dbReference>
<dbReference type="CDD" id="cd00185">
    <property type="entry name" value="TNFRSF"/>
    <property type="match status" value="1"/>
</dbReference>
<evidence type="ECO:0000256" key="5">
    <source>
        <dbReference type="ARBA" id="ARBA00038101"/>
    </source>
</evidence>
<dbReference type="Gene3D" id="2.10.50.10">
    <property type="entry name" value="Tumor Necrosis Factor Receptor, subunit A, domain 2"/>
    <property type="match status" value="2"/>
</dbReference>
<comment type="caution">
    <text evidence="10">The sequence shown here is derived from an EMBL/GenBank/DDBJ whole genome shotgun (WGS) entry which is preliminary data.</text>
</comment>
<dbReference type="SUPFAM" id="SSF52200">
    <property type="entry name" value="Toll/Interleukin receptor TIR domain"/>
    <property type="match status" value="1"/>
</dbReference>
<evidence type="ECO:0000259" key="8">
    <source>
        <dbReference type="Pfam" id="PF01094"/>
    </source>
</evidence>
<dbReference type="InterPro" id="IPR011641">
    <property type="entry name" value="Tyr-kin_ephrin_A/B_rcpt-like"/>
</dbReference>
<keyword evidence="2 7" id="KW-0812">Transmembrane</keyword>
<feature type="transmembrane region" description="Helical" evidence="7">
    <location>
        <begin position="509"/>
        <end position="530"/>
    </location>
</feature>
<gene>
    <name evidence="10" type="ORF">SCF082_LOCUS47000</name>
</gene>
<comment type="subcellular location">
    <subcellularLocation>
        <location evidence="1">Membrane</location>
    </subcellularLocation>
</comment>
<accession>A0ABP0RLM1</accession>
<feature type="transmembrane region" description="Helical" evidence="7">
    <location>
        <begin position="444"/>
        <end position="463"/>
    </location>
</feature>
<evidence type="ECO:0000256" key="2">
    <source>
        <dbReference type="ARBA" id="ARBA00022692"/>
    </source>
</evidence>
<feature type="transmembrane region" description="Helical" evidence="7">
    <location>
        <begin position="542"/>
        <end position="562"/>
    </location>
</feature>
<dbReference type="SMART" id="SM01411">
    <property type="entry name" value="Ephrin_rec_like"/>
    <property type="match status" value="3"/>
</dbReference>
<dbReference type="InterPro" id="IPR035897">
    <property type="entry name" value="Toll_tir_struct_dom_sf"/>
</dbReference>
<dbReference type="EMBL" id="CAXAMM010041629">
    <property type="protein sequence ID" value="CAK9100435.1"/>
    <property type="molecule type" value="Genomic_DNA"/>
</dbReference>
<sequence>MFGPSWQLVACESLTELPFPVGAMRWSPSSTGPKYVDWLDLWGNLTADDVLSTAARERYKIDNFRVPLSQATAPPITDATFENREVFVYDSFLFDASYTFVLAINDLLNSGTPLADIKGETLLNQIKTTQFEGISGAVSFDPNGDRLAAYQFWNKEPDGEFHITGMFHAATNQLELPGDGVYWMNGQKLPMPPAELIDCSIGFYKDEATRKCEACPKGFYCAGSAPEPCQAGTFSNVIGAASCTPCDFGTFASEIGSTQCTSCYPGFFADKGGMEACQKCPKGTYMPSFKATACIQCGMQQETEESGSQDDDECRCAQGSFMCNESLATASCQPCPEGLTCPAGLDPPVQQPGFWAEPTACNFKVLRCRNQLECPGLALGECAKGRDGIACNNCHFNHYPLENGTCELCGPGDYWPSILAGLIGVLVAILLVRSAKVDLNQQSLNLLTVAAVASQTITALQALGSIRKLAVEWIYPVRRIIELTKIVSFDLDVIKISCILGQDSPTLKFIGQLLLWPMGLGVFLTCWLISQLRGDKMSLDTVFQLGGVLVFALFISITLAVLDPFLCIQNPDGSSSMASSPGVVCFNSEEHVWLAFLSSLGILCYPLLVLSWATFTTLMYPSRINSGAGLKLVRRHGFLFQRFTRECYFYGTLLLLRNIIVSLVPVAFAAVPEVQMVIMGAVLVTFGAVQVRLWPWRTTLANYTDLAITFILQVVLLGIAPLLEVEEGVSTEILGWILTFSVLSPFVAGIAASTFCVLCHFHPPLDYGIFLCHHKGGAGSLCRLIKLLISNHSKTRVFLDSDELEDLDLIFDTIRLKTRSVVVVLTPELLTRMWCAGEIVTAFKNKVITVPLICDGYLPPSTADIEGIPEVWTVQQKQILSFYGITMEDVQRAYAWLHDELEALILSRFAPPHHRENTVVELLSMVRAPMLYFRSMDGTKAANHKVKARVLITGAVSDGEALATLEVFQIMLQKQLHKECAVVQTPTALVAYKPWAYYFVILLSRGMLRDPGFAETLLSAYVEGEGVSSRPLEMVTVNADTHFEFPSAEFYRDLEEHSLPGVELHLGPHLSKAYRAMLNVLALPLSPMGSEGLLTKQVAEIARRFRRYQSAGFAESLDDEDDREAGGDGVNPHQLQLEMGSLPDQESFLSRAQARKSLKRIGKSVAYTETGALIQLDLDDLSEASDDHPLITESATAEVQATAPWPEGPDVSGPLAEGRGLFGSGGKVASRALRLASKAAEVTQLSSYVFSSPPQDGEAMSQLMLGPASLVNHGVPEMVNCDLIPSEGFVILRPREGYIEGEELFISYGTSEWFTDRGLVSQSAKPAQLQNSTGMCLSKLRADTKTADLLAASSIATEERIMTPAFLIPKDVADPVLLDHALPIEEVLLLPLWPGRINEAEPPNVELQVMVDGLPIRDIKRKAQELCDAPGIQVDVVMTALRDILEGEKIRARPCGEGCLAPLGWARQISEARHAAAEAGDVQAQFQLAQRYRQGMPNTSAVDSSQALIWYTKAAQQNHTAAMLQLGAMLHDGDSLGRRDPYGAFEWYLAAAKQGSATGQFLVGLAYTNGDGVEKNISEASVWLSHAAAQGSSNFAKASKAMYNLAIAYREGLGIAPDLQQAFYWCRKAAEEGNHDKAMFNLAVAYSRGDGTAVDSKEAVRWYRRAAEMGHVMAQYNLGYAYLVGEGVARSDELAAKWFQDVAESGRSNGRWFALQPGPRRQA</sequence>
<dbReference type="PANTHER" id="PTHR11102:SF160">
    <property type="entry name" value="ERAD-ASSOCIATED E3 UBIQUITIN-PROTEIN LIGASE COMPONENT HRD3"/>
    <property type="match status" value="1"/>
</dbReference>
<reference evidence="10 11" key="1">
    <citation type="submission" date="2024-02" db="EMBL/GenBank/DDBJ databases">
        <authorList>
            <person name="Chen Y."/>
            <person name="Shah S."/>
            <person name="Dougan E. K."/>
            <person name="Thang M."/>
            <person name="Chan C."/>
        </authorList>
    </citation>
    <scope>NUCLEOTIDE SEQUENCE [LARGE SCALE GENOMIC DNA]</scope>
</reference>
<dbReference type="InterPro" id="IPR050767">
    <property type="entry name" value="Sel1_AlgK"/>
</dbReference>
<dbReference type="InterPro" id="IPR001828">
    <property type="entry name" value="ANF_lig-bd_rcpt"/>
</dbReference>
<dbReference type="Pfam" id="PF08238">
    <property type="entry name" value="Sel1"/>
    <property type="match status" value="7"/>
</dbReference>
<organism evidence="10 11">
    <name type="scientific">Durusdinium trenchii</name>
    <dbReference type="NCBI Taxonomy" id="1381693"/>
    <lineage>
        <taxon>Eukaryota</taxon>
        <taxon>Sar</taxon>
        <taxon>Alveolata</taxon>
        <taxon>Dinophyceae</taxon>
        <taxon>Suessiales</taxon>
        <taxon>Symbiodiniaceae</taxon>
        <taxon>Durusdinium</taxon>
    </lineage>
</organism>
<feature type="transmembrane region" description="Helical" evidence="7">
    <location>
        <begin position="674"/>
        <end position="694"/>
    </location>
</feature>
<name>A0ABP0RLM1_9DINO</name>
<evidence type="ECO:0000313" key="10">
    <source>
        <dbReference type="EMBL" id="CAK9100435.1"/>
    </source>
</evidence>
<evidence type="ECO:0000256" key="3">
    <source>
        <dbReference type="ARBA" id="ARBA00022989"/>
    </source>
</evidence>
<feature type="domain" description="Receptor ligand binding region" evidence="8">
    <location>
        <begin position="79"/>
        <end position="155"/>
    </location>
</feature>
<dbReference type="InterPro" id="IPR011990">
    <property type="entry name" value="TPR-like_helical_dom_sf"/>
</dbReference>
<dbReference type="SUPFAM" id="SSF57184">
    <property type="entry name" value="Growth factor receptor domain"/>
    <property type="match status" value="1"/>
</dbReference>
<feature type="region of interest" description="Disordered" evidence="6">
    <location>
        <begin position="1196"/>
        <end position="1218"/>
    </location>
</feature>
<feature type="transmembrane region" description="Helical" evidence="7">
    <location>
        <begin position="647"/>
        <end position="668"/>
    </location>
</feature>
<comment type="similarity">
    <text evidence="5">Belongs to the sel-1 family.</text>
</comment>
<evidence type="ECO:0000256" key="6">
    <source>
        <dbReference type="SAM" id="MobiDB-lite"/>
    </source>
</evidence>
<dbReference type="Proteomes" id="UP001642464">
    <property type="component" value="Unassembled WGS sequence"/>
</dbReference>
<feature type="transmembrane region" description="Helical" evidence="7">
    <location>
        <begin position="414"/>
        <end position="432"/>
    </location>
</feature>
<dbReference type="SMART" id="SM00671">
    <property type="entry name" value="SEL1"/>
    <property type="match status" value="6"/>
</dbReference>
<keyword evidence="4 7" id="KW-0472">Membrane</keyword>
<evidence type="ECO:0000256" key="1">
    <source>
        <dbReference type="ARBA" id="ARBA00004370"/>
    </source>
</evidence>
<dbReference type="InterPro" id="IPR009030">
    <property type="entry name" value="Growth_fac_rcpt_cys_sf"/>
</dbReference>
<dbReference type="Pfam" id="PF01094">
    <property type="entry name" value="ANF_receptor"/>
    <property type="match status" value="1"/>
</dbReference>